<comment type="caution">
    <text evidence="3">The sequence shown here is derived from an EMBL/GenBank/DDBJ whole genome shotgun (WGS) entry which is preliminary data.</text>
</comment>
<dbReference type="InterPro" id="IPR027417">
    <property type="entry name" value="P-loop_NTPase"/>
</dbReference>
<sequence length="388" mass="41619">MIDRLAIEGYRSIRSLVVDLAPLTVVTGRNGSGKSSLYRALRLLAAAGQGRAVGELAADGGLDAVRWAGPERISRAVREGGPTEGLVRSGPVALRLGFGAADGLGYAIDLGLPVPASGGGFVSHFDRDPDIKQEHVFAGLEPRPSSVLVERRGGVARVHGDDGWRELARGMPAWGSVLDEHAGAADAPEIAGLRREMRAWRFHDAFRTDAGAPARRPQVGTRSPRLDDDGANLGAVLRTSIEAGHEREIARAVAEAFDGSELEIVGQDGRMTPALRQPGVLRMLTADELSDGTLQFLLLLAALTSVERPTLIVLNEPERSLHAELFSPLAALIRRASEQTQVLVVTHQRQLADALDGSRIELEKEHGQTVVAGRDGLLDQPGWHWPKR</sequence>
<feature type="domain" description="ATPase AAA-type core" evidence="2">
    <location>
        <begin position="23"/>
        <end position="349"/>
    </location>
</feature>
<keyword evidence="1" id="KW-0227">DNA damage</keyword>
<reference evidence="3 4" key="1">
    <citation type="submission" date="2018-11" db="EMBL/GenBank/DDBJ databases">
        <title>Sequencing the genomes of 1000 actinobacteria strains.</title>
        <authorList>
            <person name="Klenk H.-P."/>
        </authorList>
    </citation>
    <scope>NUCLEOTIDE SEQUENCE [LARGE SCALE GENOMIC DNA]</scope>
    <source>
        <strain evidence="3 4">DSM 9580</strain>
    </source>
</reference>
<evidence type="ECO:0000256" key="1">
    <source>
        <dbReference type="ARBA" id="ARBA00023236"/>
    </source>
</evidence>
<evidence type="ECO:0000313" key="4">
    <source>
        <dbReference type="Proteomes" id="UP000275456"/>
    </source>
</evidence>
<proteinExistence type="predicted"/>
<dbReference type="PANTHER" id="PTHR32182">
    <property type="entry name" value="DNA REPLICATION AND REPAIR PROTEIN RECF"/>
    <property type="match status" value="1"/>
</dbReference>
<dbReference type="OrthoDB" id="104167at2"/>
<protein>
    <submittedName>
        <fullName evidence="3">Putative ATPase</fullName>
    </submittedName>
</protein>
<name>A0A3N2AWY6_9MICO</name>
<organism evidence="3 4">
    <name type="scientific">Agrococcus jenensis</name>
    <dbReference type="NCBI Taxonomy" id="46353"/>
    <lineage>
        <taxon>Bacteria</taxon>
        <taxon>Bacillati</taxon>
        <taxon>Actinomycetota</taxon>
        <taxon>Actinomycetes</taxon>
        <taxon>Micrococcales</taxon>
        <taxon>Microbacteriaceae</taxon>
        <taxon>Agrococcus</taxon>
    </lineage>
</organism>
<keyword evidence="1" id="KW-0742">SOS response</keyword>
<dbReference type="InterPro" id="IPR003959">
    <property type="entry name" value="ATPase_AAA_core"/>
</dbReference>
<dbReference type="Pfam" id="PF13304">
    <property type="entry name" value="AAA_21"/>
    <property type="match status" value="1"/>
</dbReference>
<dbReference type="GO" id="GO:0009432">
    <property type="term" value="P:SOS response"/>
    <property type="evidence" value="ECO:0007669"/>
    <property type="project" value="UniProtKB-KW"/>
</dbReference>
<dbReference type="AlphaFoldDB" id="A0A3N2AWY6"/>
<dbReference type="Gene3D" id="3.40.50.300">
    <property type="entry name" value="P-loop containing nucleotide triphosphate hydrolases"/>
    <property type="match status" value="2"/>
</dbReference>
<dbReference type="SUPFAM" id="SSF52540">
    <property type="entry name" value="P-loop containing nucleoside triphosphate hydrolases"/>
    <property type="match status" value="1"/>
</dbReference>
<evidence type="ECO:0000259" key="2">
    <source>
        <dbReference type="Pfam" id="PF13304"/>
    </source>
</evidence>
<evidence type="ECO:0000313" key="3">
    <source>
        <dbReference type="EMBL" id="ROR67282.1"/>
    </source>
</evidence>
<dbReference type="GO" id="GO:0000731">
    <property type="term" value="P:DNA synthesis involved in DNA repair"/>
    <property type="evidence" value="ECO:0007669"/>
    <property type="project" value="TreeGrafter"/>
</dbReference>
<dbReference type="GO" id="GO:0006302">
    <property type="term" value="P:double-strand break repair"/>
    <property type="evidence" value="ECO:0007669"/>
    <property type="project" value="TreeGrafter"/>
</dbReference>
<keyword evidence="4" id="KW-1185">Reference proteome</keyword>
<dbReference type="InterPro" id="IPR014555">
    <property type="entry name" value="RecF-like"/>
</dbReference>
<gene>
    <name evidence="3" type="ORF">EDD26_2692</name>
</gene>
<dbReference type="EMBL" id="RKHJ01000001">
    <property type="protein sequence ID" value="ROR67282.1"/>
    <property type="molecule type" value="Genomic_DNA"/>
</dbReference>
<dbReference type="Proteomes" id="UP000275456">
    <property type="component" value="Unassembled WGS sequence"/>
</dbReference>
<dbReference type="GO" id="GO:0016887">
    <property type="term" value="F:ATP hydrolysis activity"/>
    <property type="evidence" value="ECO:0007669"/>
    <property type="project" value="InterPro"/>
</dbReference>
<accession>A0A3N2AWY6</accession>
<dbReference type="PANTHER" id="PTHR32182:SF25">
    <property type="entry name" value="SLR1056 PROTEIN"/>
    <property type="match status" value="1"/>
</dbReference>
<dbReference type="RefSeq" id="WP_123698168.1">
    <property type="nucleotide sequence ID" value="NZ_RKHJ01000001.1"/>
</dbReference>
<dbReference type="PIRSF" id="PIRSF029347">
    <property type="entry name" value="RecF"/>
    <property type="match status" value="1"/>
</dbReference>
<dbReference type="GO" id="GO:0005524">
    <property type="term" value="F:ATP binding"/>
    <property type="evidence" value="ECO:0007669"/>
    <property type="project" value="InterPro"/>
</dbReference>